<keyword evidence="5" id="KW-1185">Reference proteome</keyword>
<accession>A0A975P363</accession>
<evidence type="ECO:0000313" key="5">
    <source>
        <dbReference type="Proteomes" id="UP000679352"/>
    </source>
</evidence>
<dbReference type="Pfam" id="PF17937">
    <property type="entry name" value="TetR_C_28"/>
    <property type="match status" value="1"/>
</dbReference>
<dbReference type="PROSITE" id="PS50977">
    <property type="entry name" value="HTH_TETR_2"/>
    <property type="match status" value="1"/>
</dbReference>
<dbReference type="GO" id="GO:0003700">
    <property type="term" value="F:DNA-binding transcription factor activity"/>
    <property type="evidence" value="ECO:0007669"/>
    <property type="project" value="TreeGrafter"/>
</dbReference>
<feature type="domain" description="HTH tetR-type" evidence="3">
    <location>
        <begin position="6"/>
        <end position="66"/>
    </location>
</feature>
<reference evidence="4" key="1">
    <citation type="submission" date="2021-06" db="EMBL/GenBank/DDBJ databases">
        <title>Direct submission.</title>
        <authorList>
            <person name="Lee C.-S."/>
            <person name="Jin L."/>
        </authorList>
    </citation>
    <scope>NUCLEOTIDE SEQUENCE</scope>
    <source>
        <strain evidence="4">Con5</strain>
    </source>
</reference>
<dbReference type="InterPro" id="IPR009057">
    <property type="entry name" value="Homeodomain-like_sf"/>
</dbReference>
<dbReference type="InterPro" id="IPR050109">
    <property type="entry name" value="HTH-type_TetR-like_transc_reg"/>
</dbReference>
<dbReference type="Pfam" id="PF00440">
    <property type="entry name" value="TetR_N"/>
    <property type="match status" value="1"/>
</dbReference>
<dbReference type="InterPro" id="IPR001647">
    <property type="entry name" value="HTH_TetR"/>
</dbReference>
<dbReference type="EMBL" id="CP076361">
    <property type="protein sequence ID" value="QWK88990.1"/>
    <property type="molecule type" value="Genomic_DNA"/>
</dbReference>
<protein>
    <submittedName>
        <fullName evidence="4">TetR/AcrR family transcriptional regulator</fullName>
    </submittedName>
</protein>
<gene>
    <name evidence="4" type="ORF">KM031_08785</name>
</gene>
<keyword evidence="1 2" id="KW-0238">DNA-binding</keyword>
<dbReference type="InterPro" id="IPR041479">
    <property type="entry name" value="TetR_CgmR_C"/>
</dbReference>
<dbReference type="GO" id="GO:0000976">
    <property type="term" value="F:transcription cis-regulatory region binding"/>
    <property type="evidence" value="ECO:0007669"/>
    <property type="project" value="TreeGrafter"/>
</dbReference>
<evidence type="ECO:0000256" key="2">
    <source>
        <dbReference type="PROSITE-ProRule" id="PRU00335"/>
    </source>
</evidence>
<evidence type="ECO:0000259" key="3">
    <source>
        <dbReference type="PROSITE" id="PS50977"/>
    </source>
</evidence>
<dbReference type="Proteomes" id="UP000679352">
    <property type="component" value="Chromosome"/>
</dbReference>
<name>A0A975P363_9RHOB</name>
<organism evidence="4 5">
    <name type="scientific">Gemmobacter fulvus</name>
    <dbReference type="NCBI Taxonomy" id="2840474"/>
    <lineage>
        <taxon>Bacteria</taxon>
        <taxon>Pseudomonadati</taxon>
        <taxon>Pseudomonadota</taxon>
        <taxon>Alphaproteobacteria</taxon>
        <taxon>Rhodobacterales</taxon>
        <taxon>Paracoccaceae</taxon>
        <taxon>Gemmobacter</taxon>
    </lineage>
</organism>
<proteinExistence type="predicted"/>
<dbReference type="RefSeq" id="WP_215506231.1">
    <property type="nucleotide sequence ID" value="NZ_CP076361.1"/>
</dbReference>
<dbReference type="PANTHER" id="PTHR30055:SF148">
    <property type="entry name" value="TETR-FAMILY TRANSCRIPTIONAL REGULATOR"/>
    <property type="match status" value="1"/>
</dbReference>
<feature type="DNA-binding region" description="H-T-H motif" evidence="2">
    <location>
        <begin position="29"/>
        <end position="48"/>
    </location>
</feature>
<sequence length="193" mass="20552">MGRRKTIDRQTIMDAIEAVVHQQGAAALTIDAVARAAGISKAGVVYDFANKNEMMAAYVRNRVEAKRAAIHAAADAAGGSTAAWLAAVIDHACEAPSADEMASAMVLTASLSTTNSCQNILRDLFTADIARITDSAENPRVAMLAYLALQGVMSMEYLGFHSFDQDLRARVMQDIRTLASADTLPPAPDPLQD</sequence>
<dbReference type="AlphaFoldDB" id="A0A975P363"/>
<evidence type="ECO:0000313" key="4">
    <source>
        <dbReference type="EMBL" id="QWK88990.1"/>
    </source>
</evidence>
<dbReference type="Gene3D" id="1.10.357.10">
    <property type="entry name" value="Tetracycline Repressor, domain 2"/>
    <property type="match status" value="1"/>
</dbReference>
<dbReference type="KEGG" id="gfu:KM031_08785"/>
<evidence type="ECO:0000256" key="1">
    <source>
        <dbReference type="ARBA" id="ARBA00023125"/>
    </source>
</evidence>
<dbReference type="PANTHER" id="PTHR30055">
    <property type="entry name" value="HTH-TYPE TRANSCRIPTIONAL REGULATOR RUTR"/>
    <property type="match status" value="1"/>
</dbReference>
<dbReference type="SUPFAM" id="SSF46689">
    <property type="entry name" value="Homeodomain-like"/>
    <property type="match status" value="1"/>
</dbReference>